<evidence type="ECO:0000256" key="2">
    <source>
        <dbReference type="SAM" id="MobiDB-lite"/>
    </source>
</evidence>
<feature type="domain" description="Integrase catalytic" evidence="3">
    <location>
        <begin position="137"/>
        <end position="319"/>
    </location>
</feature>
<dbReference type="AlphaFoldDB" id="A0A212J7N5"/>
<evidence type="ECO:0000313" key="4">
    <source>
        <dbReference type="EMBL" id="SBV95461.1"/>
    </source>
</evidence>
<dbReference type="RefSeq" id="WP_296939326.1">
    <property type="nucleotide sequence ID" value="NZ_LT599032.1"/>
</dbReference>
<reference evidence="4" key="1">
    <citation type="submission" date="2016-04" db="EMBL/GenBank/DDBJ databases">
        <authorList>
            <person name="Evans L.H."/>
            <person name="Alamgir A."/>
            <person name="Owens N."/>
            <person name="Weber N.D."/>
            <person name="Virtaneva K."/>
            <person name="Barbian K."/>
            <person name="Babar A."/>
            <person name="Rosenke K."/>
        </authorList>
    </citation>
    <scope>NUCLEOTIDE SEQUENCE</scope>
    <source>
        <strain evidence="4">86-1</strain>
    </source>
</reference>
<dbReference type="InterPro" id="IPR036397">
    <property type="entry name" value="RNaseH_sf"/>
</dbReference>
<dbReference type="NCBIfam" id="NF033546">
    <property type="entry name" value="transpos_IS21"/>
    <property type="match status" value="1"/>
</dbReference>
<dbReference type="PANTHER" id="PTHR35004">
    <property type="entry name" value="TRANSPOSASE RV3428C-RELATED"/>
    <property type="match status" value="1"/>
</dbReference>
<evidence type="ECO:0000259" key="3">
    <source>
        <dbReference type="PROSITE" id="PS50994"/>
    </source>
</evidence>
<dbReference type="InterPro" id="IPR001584">
    <property type="entry name" value="Integrase_cat-core"/>
</dbReference>
<name>A0A212J7N5_9BACT</name>
<dbReference type="PANTHER" id="PTHR35004:SF8">
    <property type="entry name" value="TRANSPOSASE RV3428C-RELATED"/>
    <property type="match status" value="1"/>
</dbReference>
<evidence type="ECO:0000256" key="1">
    <source>
        <dbReference type="ARBA" id="ARBA00009277"/>
    </source>
</evidence>
<dbReference type="InterPro" id="IPR012337">
    <property type="entry name" value="RNaseH-like_sf"/>
</dbReference>
<protein>
    <recommendedName>
        <fullName evidence="3">Integrase catalytic domain-containing protein</fullName>
    </recommendedName>
</protein>
<sequence>MANKTISMQKTRQVLRLRSQGKGLKAISSLVGIARNTVKKYLSRLAESKLDFETALALSDLELQSLLQDKPEVPVSSKQEILDRLLPIYCKRLKRKGVTKEMLHQEYKAKYPDGYSRSGFCRHIQIYEKTHASVMHLEHKAGDKLYIDFAGQKLSIVSIDTGEIIPVEVFVAILPCSQLTYVEAVASQRKHDLISACEHTLQYLEGVPQVIVPDNLRSAVTKSSKYEAVINEDFASFADHYACSVIPARAYKPRDKALVEGAVKLIYRSIYLRLEDRVFHDLKSLNAAIRVALEVHNNAPFSGRSYSRRDQFEEIERMTLRRLNPIRYELKEQAIVTVMKNGHVRMSEDAHYYSVPCKYIGKKVKILYTSSVVEIYYRYEKLAEHPRSYARFKYTTDKDHLASHHREYTDWNEEKFITEANAIHSDVGIYIRKVMESKAHPEQAYKSARGILSFARRVGERRLINACRWADSYGLYSYPSIENILSSGQDQVPLEDETENDSQVPNHKNIRGKDYYN</sequence>
<dbReference type="GO" id="GO:0003676">
    <property type="term" value="F:nucleic acid binding"/>
    <property type="evidence" value="ECO:0007669"/>
    <property type="project" value="InterPro"/>
</dbReference>
<gene>
    <name evidence="4" type="ORF">KL86DYS1_11397</name>
</gene>
<dbReference type="Pfam" id="PF22483">
    <property type="entry name" value="Mu-transpos_C_2"/>
    <property type="match status" value="1"/>
</dbReference>
<dbReference type="EMBL" id="FLUM01000001">
    <property type="protein sequence ID" value="SBV95461.1"/>
    <property type="molecule type" value="Genomic_DNA"/>
</dbReference>
<feature type="region of interest" description="Disordered" evidence="2">
    <location>
        <begin position="491"/>
        <end position="517"/>
    </location>
</feature>
<proteinExistence type="inferred from homology"/>
<dbReference type="GO" id="GO:0015074">
    <property type="term" value="P:DNA integration"/>
    <property type="evidence" value="ECO:0007669"/>
    <property type="project" value="InterPro"/>
</dbReference>
<dbReference type="SUPFAM" id="SSF53098">
    <property type="entry name" value="Ribonuclease H-like"/>
    <property type="match status" value="1"/>
</dbReference>
<dbReference type="Gene3D" id="3.30.420.10">
    <property type="entry name" value="Ribonuclease H-like superfamily/Ribonuclease H"/>
    <property type="match status" value="1"/>
</dbReference>
<dbReference type="PROSITE" id="PS50994">
    <property type="entry name" value="INTEGRASE"/>
    <property type="match status" value="1"/>
</dbReference>
<organism evidence="4">
    <name type="scientific">uncultured Dysgonomonas sp</name>
    <dbReference type="NCBI Taxonomy" id="206096"/>
    <lineage>
        <taxon>Bacteria</taxon>
        <taxon>Pseudomonadati</taxon>
        <taxon>Bacteroidota</taxon>
        <taxon>Bacteroidia</taxon>
        <taxon>Bacteroidales</taxon>
        <taxon>Dysgonomonadaceae</taxon>
        <taxon>Dysgonomonas</taxon>
        <taxon>environmental samples</taxon>
    </lineage>
</organism>
<comment type="similarity">
    <text evidence="1">Belongs to the transposase IS21/IS408/IS1162 family.</text>
</comment>
<accession>A0A212J7N5</accession>
<dbReference type="InterPro" id="IPR054353">
    <property type="entry name" value="IstA-like_C"/>
</dbReference>